<organism evidence="2 3">
    <name type="scientific">Streptomyces melanosporofaciens</name>
    <dbReference type="NCBI Taxonomy" id="67327"/>
    <lineage>
        <taxon>Bacteria</taxon>
        <taxon>Bacillati</taxon>
        <taxon>Actinomycetota</taxon>
        <taxon>Actinomycetes</taxon>
        <taxon>Kitasatosporales</taxon>
        <taxon>Streptomycetaceae</taxon>
        <taxon>Streptomyces</taxon>
        <taxon>Streptomyces violaceusniger group</taxon>
    </lineage>
</organism>
<name>A0A1H4ZEZ9_STRMJ</name>
<feature type="region of interest" description="Disordered" evidence="1">
    <location>
        <begin position="1"/>
        <end position="54"/>
    </location>
</feature>
<protein>
    <submittedName>
        <fullName evidence="2">Uncharacterized protein</fullName>
    </submittedName>
</protein>
<evidence type="ECO:0000313" key="3">
    <source>
        <dbReference type="Proteomes" id="UP000198609"/>
    </source>
</evidence>
<reference evidence="3" key="1">
    <citation type="submission" date="2016-10" db="EMBL/GenBank/DDBJ databases">
        <authorList>
            <person name="Varghese N."/>
            <person name="Submissions S."/>
        </authorList>
    </citation>
    <scope>NUCLEOTIDE SEQUENCE [LARGE SCALE GENOMIC DNA]</scope>
    <source>
        <strain evidence="3">DSM 40318</strain>
    </source>
</reference>
<gene>
    <name evidence="2" type="ORF">SAMN04490356_7777</name>
</gene>
<keyword evidence="3" id="KW-1185">Reference proteome</keyword>
<proteinExistence type="predicted"/>
<accession>A0A1H4ZEZ9</accession>
<feature type="compositionally biased region" description="Gly residues" evidence="1">
    <location>
        <begin position="24"/>
        <end position="37"/>
    </location>
</feature>
<dbReference type="Proteomes" id="UP000198609">
    <property type="component" value="Unassembled WGS sequence"/>
</dbReference>
<sequence>MRSDTTGRIARRRTLRVAAAEKQSGGGQAATEGGGRAHAGVERCRTENPRCPGV</sequence>
<feature type="compositionally biased region" description="Basic and acidic residues" evidence="1">
    <location>
        <begin position="39"/>
        <end position="48"/>
    </location>
</feature>
<evidence type="ECO:0000313" key="2">
    <source>
        <dbReference type="EMBL" id="SED27950.1"/>
    </source>
</evidence>
<dbReference type="EMBL" id="FNST01000002">
    <property type="protein sequence ID" value="SED27950.1"/>
    <property type="molecule type" value="Genomic_DNA"/>
</dbReference>
<evidence type="ECO:0000256" key="1">
    <source>
        <dbReference type="SAM" id="MobiDB-lite"/>
    </source>
</evidence>
<dbReference type="RefSeq" id="WP_167746277.1">
    <property type="nucleotide sequence ID" value="NZ_FNST01000002.1"/>
</dbReference>
<dbReference type="AlphaFoldDB" id="A0A1H4ZEZ9"/>